<reference evidence="2" key="2">
    <citation type="submission" date="2015-01" db="EMBL/GenBank/DDBJ databases">
        <title>Evolutionary Origins and Diversification of the Mycorrhizal Mutualists.</title>
        <authorList>
            <consortium name="DOE Joint Genome Institute"/>
            <consortium name="Mycorrhizal Genomics Consortium"/>
            <person name="Kohler A."/>
            <person name="Kuo A."/>
            <person name="Nagy L.G."/>
            <person name="Floudas D."/>
            <person name="Copeland A."/>
            <person name="Barry K.W."/>
            <person name="Cichocki N."/>
            <person name="Veneault-Fourrey C."/>
            <person name="LaButti K."/>
            <person name="Lindquist E.A."/>
            <person name="Lipzen A."/>
            <person name="Lundell T."/>
            <person name="Morin E."/>
            <person name="Murat C."/>
            <person name="Riley R."/>
            <person name="Ohm R."/>
            <person name="Sun H."/>
            <person name="Tunlid A."/>
            <person name="Henrissat B."/>
            <person name="Grigoriev I.V."/>
            <person name="Hibbett D.S."/>
            <person name="Martin F."/>
        </authorList>
    </citation>
    <scope>NUCLEOTIDE SEQUENCE [LARGE SCALE GENOMIC DNA]</scope>
    <source>
        <strain evidence="2">ATCC 200175</strain>
    </source>
</reference>
<dbReference type="Proteomes" id="UP000053647">
    <property type="component" value="Unassembled WGS sequence"/>
</dbReference>
<dbReference type="EMBL" id="KN819369">
    <property type="protein sequence ID" value="KIJ12050.1"/>
    <property type="molecule type" value="Genomic_DNA"/>
</dbReference>
<evidence type="ECO:0000313" key="1">
    <source>
        <dbReference type="EMBL" id="KIJ12050.1"/>
    </source>
</evidence>
<sequence length="131" mass="14271">MSAIQLPYVLGLPCPLAPSISQLARLNFPVSDTRRLERTPPSSGLSTFELSAVEFRDGPIVTRVATMAVNRQHGILSTSYAIQDGDPDLAAVSAYVLFHSGPTQSTRSVVKPPIRHRLPARYPDGMEISDR</sequence>
<protein>
    <submittedName>
        <fullName evidence="1">Uncharacterized protein</fullName>
    </submittedName>
</protein>
<reference evidence="1 2" key="1">
    <citation type="submission" date="2014-06" db="EMBL/GenBank/DDBJ databases">
        <authorList>
            <consortium name="DOE Joint Genome Institute"/>
            <person name="Kuo A."/>
            <person name="Kohler A."/>
            <person name="Nagy L.G."/>
            <person name="Floudas D."/>
            <person name="Copeland A."/>
            <person name="Barry K.W."/>
            <person name="Cichocki N."/>
            <person name="Veneault-Fourrey C."/>
            <person name="LaButti K."/>
            <person name="Lindquist E.A."/>
            <person name="Lipzen A."/>
            <person name="Lundell T."/>
            <person name="Morin E."/>
            <person name="Murat C."/>
            <person name="Sun H."/>
            <person name="Tunlid A."/>
            <person name="Henrissat B."/>
            <person name="Grigoriev I.V."/>
            <person name="Hibbett D.S."/>
            <person name="Martin F."/>
            <person name="Nordberg H.P."/>
            <person name="Cantor M.N."/>
            <person name="Hua S.X."/>
        </authorList>
    </citation>
    <scope>NUCLEOTIDE SEQUENCE [LARGE SCALE GENOMIC DNA]</scope>
    <source>
        <strain evidence="1 2">ATCC 200175</strain>
    </source>
</reference>
<dbReference type="HOGENOM" id="CLU_1928274_0_0_1"/>
<proteinExistence type="predicted"/>
<evidence type="ECO:0000313" key="2">
    <source>
        <dbReference type="Proteomes" id="UP000053647"/>
    </source>
</evidence>
<dbReference type="AlphaFoldDB" id="A0A0C9T8R4"/>
<gene>
    <name evidence="1" type="ORF">PAXINDRAFT_15082</name>
</gene>
<accession>A0A0C9T8R4</accession>
<organism evidence="1 2">
    <name type="scientific">Paxillus involutus ATCC 200175</name>
    <dbReference type="NCBI Taxonomy" id="664439"/>
    <lineage>
        <taxon>Eukaryota</taxon>
        <taxon>Fungi</taxon>
        <taxon>Dikarya</taxon>
        <taxon>Basidiomycota</taxon>
        <taxon>Agaricomycotina</taxon>
        <taxon>Agaricomycetes</taxon>
        <taxon>Agaricomycetidae</taxon>
        <taxon>Boletales</taxon>
        <taxon>Paxilineae</taxon>
        <taxon>Paxillaceae</taxon>
        <taxon>Paxillus</taxon>
    </lineage>
</organism>
<name>A0A0C9T8R4_PAXIN</name>
<keyword evidence="2" id="KW-1185">Reference proteome</keyword>